<protein>
    <submittedName>
        <fullName evidence="1">Uncharacterized protein</fullName>
    </submittedName>
</protein>
<proteinExistence type="predicted"/>
<gene>
    <name evidence="1" type="ORF">MJO28_010431</name>
</gene>
<comment type="caution">
    <text evidence="1">The sequence shown here is derived from an EMBL/GenBank/DDBJ whole genome shotgun (WGS) entry which is preliminary data.</text>
</comment>
<reference evidence="1 2" key="3">
    <citation type="journal article" date="2022" name="Microbiol. Spectr.">
        <title>Folding features and dynamics of 3D genome architecture in plant fungal pathogens.</title>
        <authorList>
            <person name="Xia C."/>
        </authorList>
    </citation>
    <scope>NUCLEOTIDE SEQUENCE [LARGE SCALE GENOMIC DNA]</scope>
    <source>
        <strain evidence="1 2">93-210</strain>
    </source>
</reference>
<keyword evidence="2" id="KW-1185">Reference proteome</keyword>
<organism evidence="1 2">
    <name type="scientific">Puccinia striiformis f. sp. tritici</name>
    <dbReference type="NCBI Taxonomy" id="168172"/>
    <lineage>
        <taxon>Eukaryota</taxon>
        <taxon>Fungi</taxon>
        <taxon>Dikarya</taxon>
        <taxon>Basidiomycota</taxon>
        <taxon>Pucciniomycotina</taxon>
        <taxon>Pucciniomycetes</taxon>
        <taxon>Pucciniales</taxon>
        <taxon>Pucciniaceae</taxon>
        <taxon>Puccinia</taxon>
    </lineage>
</organism>
<evidence type="ECO:0000313" key="1">
    <source>
        <dbReference type="EMBL" id="KAI7944736.1"/>
    </source>
</evidence>
<accession>A0ACC0E5V4</accession>
<sequence>MNEKLKIQVLVEEIRNRVATCSNSLQLFTVTLASQGPRLDSPRFNHDKPSPPQTKIYDRYQERHN</sequence>
<dbReference type="Proteomes" id="UP001060170">
    <property type="component" value="Chromosome 10"/>
</dbReference>
<reference evidence="2" key="1">
    <citation type="journal article" date="2018" name="BMC Genomics">
        <title>Genomic insights into host adaptation between the wheat stripe rust pathogen (Puccinia striiformis f. sp. tritici) and the barley stripe rust pathogen (Puccinia striiformis f. sp. hordei).</title>
        <authorList>
            <person name="Xia C."/>
            <person name="Wang M."/>
            <person name="Yin C."/>
            <person name="Cornejo O.E."/>
            <person name="Hulbert S.H."/>
            <person name="Chen X."/>
        </authorList>
    </citation>
    <scope>NUCLEOTIDE SEQUENCE [LARGE SCALE GENOMIC DNA]</scope>
    <source>
        <strain evidence="2">93-210</strain>
    </source>
</reference>
<name>A0ACC0E5V4_9BASI</name>
<dbReference type="EMBL" id="CM045874">
    <property type="protein sequence ID" value="KAI7944736.1"/>
    <property type="molecule type" value="Genomic_DNA"/>
</dbReference>
<evidence type="ECO:0000313" key="2">
    <source>
        <dbReference type="Proteomes" id="UP001060170"/>
    </source>
</evidence>
<reference evidence="2" key="2">
    <citation type="journal article" date="2018" name="Mol. Plant Microbe Interact.">
        <title>Genome sequence resources for the wheat stripe rust pathogen (Puccinia striiformis f. sp. tritici) and the barley stripe rust pathogen (Puccinia striiformis f. sp. hordei).</title>
        <authorList>
            <person name="Xia C."/>
            <person name="Wang M."/>
            <person name="Yin C."/>
            <person name="Cornejo O.E."/>
            <person name="Hulbert S.H."/>
            <person name="Chen X."/>
        </authorList>
    </citation>
    <scope>NUCLEOTIDE SEQUENCE [LARGE SCALE GENOMIC DNA]</scope>
    <source>
        <strain evidence="2">93-210</strain>
    </source>
</reference>